<dbReference type="GO" id="GO:0030154">
    <property type="term" value="P:cell differentiation"/>
    <property type="evidence" value="ECO:0007669"/>
    <property type="project" value="UniProtKB-KW"/>
</dbReference>
<sequence>MATIKTISAALKLVDVKKENLRKAFDDLQSHSSSLRSTTQQPEPQPSDQPPESARARPELRSFCENMDGLGLRKYMIDRPDSRFVIKAELPDALRHAPDAPTMVVDAMTGFYAPDSKKNKKGDKDGAKKIAMDWKRNMSVNGDNPLEVLGFLHLLATYGLADCFSVEDLVDFTVVIARFHQSVELCRVLAFGDRISAPCAGWRYKHHLVLPMVLLFPTCQAESDFPADVPPLVVPRYNIAVDVIMDYDDDTLMKNALVADQVSPKVYASLEVPIGVPAVHSSAPVDLSRAIVFSGWISQSNEYHVFFAACAVEALFNLQACNDTMSAARPDLLGVLGSLLIQLEETLFGHANLETCDDFLHRVNDLERNRFNLGWLCAHLKLAHTRKAMYAAEQHILIRKHGYFKKVTVRVPGTGTGTAPVRQKSTRYGKKYRLNGASVSQAAKPRDIERTTSYKLTRNMNL</sequence>
<dbReference type="PANTHER" id="PTHR31791:SF47">
    <property type="entry name" value="INACTIVE FRIGIDA-LIKE PROTEIN 2"/>
    <property type="match status" value="1"/>
</dbReference>
<comment type="caution">
    <text evidence="7">The sequence shown here is derived from an EMBL/GenBank/DDBJ whole genome shotgun (WGS) entry which is preliminary data.</text>
</comment>
<dbReference type="InterPro" id="IPR012474">
    <property type="entry name" value="Frigida"/>
</dbReference>
<evidence type="ECO:0000313" key="8">
    <source>
        <dbReference type="Proteomes" id="UP000585474"/>
    </source>
</evidence>
<evidence type="ECO:0000313" key="7">
    <source>
        <dbReference type="EMBL" id="GFZ05033.1"/>
    </source>
</evidence>
<gene>
    <name evidence="7" type="ORF">Acr_17g0006050</name>
</gene>
<dbReference type="Proteomes" id="UP000585474">
    <property type="component" value="Unassembled WGS sequence"/>
</dbReference>
<evidence type="ECO:0000256" key="3">
    <source>
        <dbReference type="ARBA" id="ARBA00022782"/>
    </source>
</evidence>
<keyword evidence="3 5" id="KW-0221">Differentiation</keyword>
<dbReference type="EMBL" id="BJWL01000017">
    <property type="protein sequence ID" value="GFZ05033.1"/>
    <property type="molecule type" value="Genomic_DNA"/>
</dbReference>
<keyword evidence="2 5" id="KW-0217">Developmental protein</keyword>
<protein>
    <recommendedName>
        <fullName evidence="5">FRIGIDA-like protein</fullName>
    </recommendedName>
</protein>
<keyword evidence="4 5" id="KW-0287">Flowering</keyword>
<evidence type="ECO:0000256" key="6">
    <source>
        <dbReference type="SAM" id="MobiDB-lite"/>
    </source>
</evidence>
<feature type="region of interest" description="Disordered" evidence="6">
    <location>
        <begin position="25"/>
        <end position="58"/>
    </location>
</feature>
<dbReference type="GO" id="GO:0009908">
    <property type="term" value="P:flower development"/>
    <property type="evidence" value="ECO:0007669"/>
    <property type="project" value="UniProtKB-KW"/>
</dbReference>
<evidence type="ECO:0000256" key="4">
    <source>
        <dbReference type="ARBA" id="ARBA00023089"/>
    </source>
</evidence>
<evidence type="ECO:0000256" key="2">
    <source>
        <dbReference type="ARBA" id="ARBA00022473"/>
    </source>
</evidence>
<reference evidence="7 8" key="1">
    <citation type="submission" date="2019-07" db="EMBL/GenBank/DDBJ databases">
        <title>De Novo Assembly of kiwifruit Actinidia rufa.</title>
        <authorList>
            <person name="Sugita-Konishi S."/>
            <person name="Sato K."/>
            <person name="Mori E."/>
            <person name="Abe Y."/>
            <person name="Kisaki G."/>
            <person name="Hamano K."/>
            <person name="Suezawa K."/>
            <person name="Otani M."/>
            <person name="Fukuda T."/>
            <person name="Manabe T."/>
            <person name="Gomi K."/>
            <person name="Tabuchi M."/>
            <person name="Akimitsu K."/>
            <person name="Kataoka I."/>
        </authorList>
    </citation>
    <scope>NUCLEOTIDE SEQUENCE [LARGE SCALE GENOMIC DNA]</scope>
    <source>
        <strain evidence="8">cv. Fuchu</strain>
    </source>
</reference>
<dbReference type="Pfam" id="PF07899">
    <property type="entry name" value="Frigida"/>
    <property type="match status" value="2"/>
</dbReference>
<name>A0A7J0G2M9_9ERIC</name>
<evidence type="ECO:0000256" key="1">
    <source>
        <dbReference type="ARBA" id="ARBA00008956"/>
    </source>
</evidence>
<dbReference type="AlphaFoldDB" id="A0A7J0G2M9"/>
<organism evidence="7 8">
    <name type="scientific">Actinidia rufa</name>
    <dbReference type="NCBI Taxonomy" id="165716"/>
    <lineage>
        <taxon>Eukaryota</taxon>
        <taxon>Viridiplantae</taxon>
        <taxon>Streptophyta</taxon>
        <taxon>Embryophyta</taxon>
        <taxon>Tracheophyta</taxon>
        <taxon>Spermatophyta</taxon>
        <taxon>Magnoliopsida</taxon>
        <taxon>eudicotyledons</taxon>
        <taxon>Gunneridae</taxon>
        <taxon>Pentapetalae</taxon>
        <taxon>asterids</taxon>
        <taxon>Ericales</taxon>
        <taxon>Actinidiaceae</taxon>
        <taxon>Actinidia</taxon>
    </lineage>
</organism>
<dbReference type="PANTHER" id="PTHR31791">
    <property type="entry name" value="FRIGIDA-LIKE PROTEIN 3-RELATED"/>
    <property type="match status" value="1"/>
</dbReference>
<comment type="similarity">
    <text evidence="1 5">Belongs to the Frigida family.</text>
</comment>
<evidence type="ECO:0000256" key="5">
    <source>
        <dbReference type="RuleBase" id="RU364012"/>
    </source>
</evidence>
<keyword evidence="8" id="KW-1185">Reference proteome</keyword>
<feature type="compositionally biased region" description="Polar residues" evidence="6">
    <location>
        <begin position="30"/>
        <end position="39"/>
    </location>
</feature>
<proteinExistence type="inferred from homology"/>
<accession>A0A7J0G2M9</accession>
<dbReference type="OrthoDB" id="1166059at2759"/>